<dbReference type="AlphaFoldDB" id="A0A2P8D688"/>
<sequence length="137" mass="15016">MKKSSFYSIVPLVALLALVACSKTGNEKPKAGIYRGPVRVEVNGVDYAAGGALYHVDTTCETTIEVSYIGDTVQFQMPTEPNLAKFLKNESGSYRSYSKWTTYQYEAKGKNGLTYTFNHVGAAGYISSKKVTFEGSR</sequence>
<evidence type="ECO:0000256" key="1">
    <source>
        <dbReference type="SAM" id="SignalP"/>
    </source>
</evidence>
<dbReference type="EMBL" id="PYGD01000003">
    <property type="protein sequence ID" value="PSK92733.1"/>
    <property type="molecule type" value="Genomic_DNA"/>
</dbReference>
<dbReference type="PROSITE" id="PS51257">
    <property type="entry name" value="PROKAR_LIPOPROTEIN"/>
    <property type="match status" value="1"/>
</dbReference>
<dbReference type="RefSeq" id="WP_106522912.1">
    <property type="nucleotide sequence ID" value="NZ_PYGD01000003.1"/>
</dbReference>
<accession>A0A2P8D688</accession>
<gene>
    <name evidence="2" type="ORF">B0I18_103315</name>
</gene>
<evidence type="ECO:0008006" key="4">
    <source>
        <dbReference type="Google" id="ProtNLM"/>
    </source>
</evidence>
<keyword evidence="1" id="KW-0732">Signal</keyword>
<dbReference type="Proteomes" id="UP000240572">
    <property type="component" value="Unassembled WGS sequence"/>
</dbReference>
<protein>
    <recommendedName>
        <fullName evidence="4">Lipoprotein</fullName>
    </recommendedName>
</protein>
<feature type="chain" id="PRO_5015186453" description="Lipoprotein" evidence="1">
    <location>
        <begin position="23"/>
        <end position="137"/>
    </location>
</feature>
<comment type="caution">
    <text evidence="2">The sequence shown here is derived from an EMBL/GenBank/DDBJ whole genome shotgun (WGS) entry which is preliminary data.</text>
</comment>
<organism evidence="2 3">
    <name type="scientific">Taibaiella chishuiensis</name>
    <dbReference type="NCBI Taxonomy" id="1434707"/>
    <lineage>
        <taxon>Bacteria</taxon>
        <taxon>Pseudomonadati</taxon>
        <taxon>Bacteroidota</taxon>
        <taxon>Chitinophagia</taxon>
        <taxon>Chitinophagales</taxon>
        <taxon>Chitinophagaceae</taxon>
        <taxon>Taibaiella</taxon>
    </lineage>
</organism>
<evidence type="ECO:0000313" key="3">
    <source>
        <dbReference type="Proteomes" id="UP000240572"/>
    </source>
</evidence>
<name>A0A2P8D688_9BACT</name>
<keyword evidence="3" id="KW-1185">Reference proteome</keyword>
<feature type="signal peptide" evidence="1">
    <location>
        <begin position="1"/>
        <end position="22"/>
    </location>
</feature>
<proteinExistence type="predicted"/>
<evidence type="ECO:0000313" key="2">
    <source>
        <dbReference type="EMBL" id="PSK92733.1"/>
    </source>
</evidence>
<reference evidence="2 3" key="1">
    <citation type="submission" date="2018-03" db="EMBL/GenBank/DDBJ databases">
        <title>Genomic Encyclopedia of Type Strains, Phase III (KMG-III): the genomes of soil and plant-associated and newly described type strains.</title>
        <authorList>
            <person name="Whitman W."/>
        </authorList>
    </citation>
    <scope>NUCLEOTIDE SEQUENCE [LARGE SCALE GENOMIC DNA]</scope>
    <source>
        <strain evidence="2 3">CGMCC 1.12700</strain>
    </source>
</reference>